<reference evidence="2 3" key="1">
    <citation type="journal article" date="2020" name="Microorganisms">
        <title>Osmotic Adaptation and Compatible Solute Biosynthesis of Phototrophic Bacteria as Revealed from Genome Analyses.</title>
        <authorList>
            <person name="Imhoff J.F."/>
            <person name="Rahn T."/>
            <person name="Kunzel S."/>
            <person name="Keller A."/>
            <person name="Neulinger S.C."/>
        </authorList>
    </citation>
    <scope>NUCLEOTIDE SEQUENCE [LARGE SCALE GENOMIC DNA]</scope>
    <source>
        <strain evidence="2 3">DSM 15116</strain>
    </source>
</reference>
<dbReference type="PANTHER" id="PTHR47992">
    <property type="entry name" value="PROTEIN PHOSPHATASE"/>
    <property type="match status" value="1"/>
</dbReference>
<dbReference type="InterPro" id="IPR015655">
    <property type="entry name" value="PP2C"/>
</dbReference>
<dbReference type="Proteomes" id="UP000738126">
    <property type="component" value="Unassembled WGS sequence"/>
</dbReference>
<keyword evidence="3" id="KW-1185">Reference proteome</keyword>
<dbReference type="InterPro" id="IPR036457">
    <property type="entry name" value="PPM-type-like_dom_sf"/>
</dbReference>
<dbReference type="PROSITE" id="PS51746">
    <property type="entry name" value="PPM_2"/>
    <property type="match status" value="1"/>
</dbReference>
<dbReference type="CDD" id="cd00143">
    <property type="entry name" value="PP2Cc"/>
    <property type="match status" value="1"/>
</dbReference>
<dbReference type="Gene3D" id="3.60.40.10">
    <property type="entry name" value="PPM-type phosphatase domain"/>
    <property type="match status" value="1"/>
</dbReference>
<dbReference type="Pfam" id="PF13672">
    <property type="entry name" value="PP2C_2"/>
    <property type="match status" value="1"/>
</dbReference>
<dbReference type="SMART" id="SM00331">
    <property type="entry name" value="PP2C_SIG"/>
    <property type="match status" value="1"/>
</dbReference>
<evidence type="ECO:0000313" key="3">
    <source>
        <dbReference type="Proteomes" id="UP000738126"/>
    </source>
</evidence>
<protein>
    <recommendedName>
        <fullName evidence="1">PPM-type phosphatase domain-containing protein</fullName>
    </recommendedName>
</protein>
<evidence type="ECO:0000259" key="1">
    <source>
        <dbReference type="PROSITE" id="PS51746"/>
    </source>
</evidence>
<dbReference type="SMART" id="SM00332">
    <property type="entry name" value="PP2Cc"/>
    <property type="match status" value="1"/>
</dbReference>
<feature type="domain" description="PPM-type phosphatase" evidence="1">
    <location>
        <begin position="3"/>
        <end position="241"/>
    </location>
</feature>
<sequence length="241" mass="25942">MEIVGSSHCGYVRPRNEDRIGWDEEAGIAVLADGLGGLPYGDEAARLAVEAVVTIGRSHHGSDHTWLESGGDPTKLVQLANRAVLSYTERDRRYEGMGTTLALLCVAPDELAVAHVGDSRVYRLSEGRLERLTRDHTPVQRAVEAGEMSEAQARHSPERNVLERALGAVTQSEPEVSRLPRRAGDLYLLCSDGLTGAVEDAEIATILGAAAASLEQRRDRLIQTALEAGGEDNVSVVLVQV</sequence>
<evidence type="ECO:0000313" key="2">
    <source>
        <dbReference type="EMBL" id="MBK1727022.1"/>
    </source>
</evidence>
<dbReference type="EMBL" id="NRSH01000089">
    <property type="protein sequence ID" value="MBK1727022.1"/>
    <property type="molecule type" value="Genomic_DNA"/>
</dbReference>
<organism evidence="2 3">
    <name type="scientific">Halorhodospira neutriphila</name>
    <dbReference type="NCBI Taxonomy" id="168379"/>
    <lineage>
        <taxon>Bacteria</taxon>
        <taxon>Pseudomonadati</taxon>
        <taxon>Pseudomonadota</taxon>
        <taxon>Gammaproteobacteria</taxon>
        <taxon>Chromatiales</taxon>
        <taxon>Ectothiorhodospiraceae</taxon>
        <taxon>Halorhodospira</taxon>
    </lineage>
</organism>
<dbReference type="SUPFAM" id="SSF81606">
    <property type="entry name" value="PP2C-like"/>
    <property type="match status" value="1"/>
</dbReference>
<dbReference type="RefSeq" id="WP_200259440.1">
    <property type="nucleotide sequence ID" value="NZ_NRSH01000089.1"/>
</dbReference>
<dbReference type="InterPro" id="IPR001932">
    <property type="entry name" value="PPM-type_phosphatase-like_dom"/>
</dbReference>
<gene>
    <name evidence="2" type="ORF">CKO13_08295</name>
</gene>
<accession>A0ABS1E757</accession>
<comment type="caution">
    <text evidence="2">The sequence shown here is derived from an EMBL/GenBank/DDBJ whole genome shotgun (WGS) entry which is preliminary data.</text>
</comment>
<proteinExistence type="predicted"/>
<name>A0ABS1E757_9GAMM</name>